<proteinExistence type="predicted"/>
<accession>O26665</accession>
<dbReference type="KEGG" id="mth:MTH_565"/>
<dbReference type="Proteomes" id="UP000005223">
    <property type="component" value="Chromosome"/>
</dbReference>
<evidence type="ECO:0000313" key="2">
    <source>
        <dbReference type="Proteomes" id="UP000005223"/>
    </source>
</evidence>
<evidence type="ECO:0000313" key="1">
    <source>
        <dbReference type="EMBL" id="AAB85071.1"/>
    </source>
</evidence>
<gene>
    <name evidence="1" type="ordered locus">MTH_565</name>
</gene>
<protein>
    <submittedName>
        <fullName evidence="1">Uncharacterized protein</fullName>
    </submittedName>
</protein>
<keyword evidence="2" id="KW-1185">Reference proteome</keyword>
<dbReference type="InParanoid" id="O26665"/>
<organism evidence="1 2">
    <name type="scientific">Methanothermobacter thermautotrophicus (strain ATCC 29096 / DSM 1053 / JCM 10044 / NBRC 100330 / Delta H)</name>
    <name type="common">Methanobacterium thermoautotrophicum</name>
    <dbReference type="NCBI Taxonomy" id="187420"/>
    <lineage>
        <taxon>Archaea</taxon>
        <taxon>Methanobacteriati</taxon>
        <taxon>Methanobacteriota</taxon>
        <taxon>Methanomada group</taxon>
        <taxon>Methanobacteria</taxon>
        <taxon>Methanobacteriales</taxon>
        <taxon>Methanobacteriaceae</taxon>
        <taxon>Methanothermobacter</taxon>
    </lineage>
</organism>
<reference evidence="1 2" key="1">
    <citation type="journal article" date="1997" name="J. Bacteriol.">
        <title>Complete genome sequence of Methanobacterium thermoautotrophicum deltaH: functional analysis and comparative genomics.</title>
        <authorList>
            <person name="Smith D.R."/>
            <person name="Doucette-Stamm L.A."/>
            <person name="Deloughery C."/>
            <person name="Lee H.-M."/>
            <person name="Dubois J."/>
            <person name="Aldredge T."/>
            <person name="Bashirzadeh R."/>
            <person name="Blakely D."/>
            <person name="Cook R."/>
            <person name="Gilbert K."/>
            <person name="Harrison D."/>
            <person name="Hoang L."/>
            <person name="Keagle P."/>
            <person name="Lumm W."/>
            <person name="Pothier B."/>
            <person name="Qiu D."/>
            <person name="Spadafora R."/>
            <person name="Vicare R."/>
            <person name="Wang Y."/>
            <person name="Wierzbowski J."/>
            <person name="Gibson R."/>
            <person name="Jiwani N."/>
            <person name="Caruso A."/>
            <person name="Bush D."/>
            <person name="Safer H."/>
            <person name="Patwell D."/>
            <person name="Prabhakar S."/>
            <person name="McDougall S."/>
            <person name="Shimer G."/>
            <person name="Goyal A."/>
            <person name="Pietrovski S."/>
            <person name="Church G.M."/>
            <person name="Daniels C.J."/>
            <person name="Mao J.-i."/>
            <person name="Rice P."/>
            <person name="Nolling J."/>
            <person name="Reeve J.N."/>
        </authorList>
    </citation>
    <scope>NUCLEOTIDE SEQUENCE [LARGE SCALE GENOMIC DNA]</scope>
    <source>
        <strain evidence="2">ATCC 29096 / DSM 1053 / JCM 10044 / NBRC 100330 / Delta H</strain>
    </source>
</reference>
<sequence length="66" mass="7482">MGMGNWREACKYMGGLASEGISAPLKKLFYIKRDIKNHTKIFSSLKTPKKCGRNISHEHKDLCPCI</sequence>
<dbReference type="STRING" id="187420.MTH_565"/>
<dbReference type="AlphaFoldDB" id="O26665"/>
<dbReference type="PaxDb" id="187420-MTH_565"/>
<name>O26665_METTH</name>
<dbReference type="PIR" id="G69174">
    <property type="entry name" value="G69174"/>
</dbReference>
<dbReference type="EMBL" id="AE000666">
    <property type="protein sequence ID" value="AAB85071.1"/>
    <property type="molecule type" value="Genomic_DNA"/>
</dbReference>
<dbReference type="HOGENOM" id="CLU_2820988_0_0_2"/>
<dbReference type="EnsemblBacteria" id="AAB85071">
    <property type="protein sequence ID" value="AAB85071"/>
    <property type="gene ID" value="MTH_565"/>
</dbReference>